<dbReference type="EMBL" id="JADIMW010000072">
    <property type="protein sequence ID" value="MBO8438608.1"/>
    <property type="molecule type" value="Genomic_DNA"/>
</dbReference>
<gene>
    <name evidence="3" type="ORF">IAC54_06895</name>
</gene>
<evidence type="ECO:0000256" key="1">
    <source>
        <dbReference type="SAM" id="Coils"/>
    </source>
</evidence>
<dbReference type="InterPro" id="IPR010982">
    <property type="entry name" value="Lambda_DNA-bd_dom_sf"/>
</dbReference>
<accession>A0A9D9H8C4</accession>
<evidence type="ECO:0000313" key="3">
    <source>
        <dbReference type="EMBL" id="MBO8438608.1"/>
    </source>
</evidence>
<evidence type="ECO:0000259" key="2">
    <source>
        <dbReference type="Pfam" id="PF13443"/>
    </source>
</evidence>
<dbReference type="InterPro" id="IPR001387">
    <property type="entry name" value="Cro/C1-type_HTH"/>
</dbReference>
<evidence type="ECO:0000313" key="4">
    <source>
        <dbReference type="Proteomes" id="UP000823636"/>
    </source>
</evidence>
<feature type="domain" description="HTH cro/C1-type" evidence="2">
    <location>
        <begin position="15"/>
        <end position="73"/>
    </location>
</feature>
<feature type="coiled-coil region" evidence="1">
    <location>
        <begin position="126"/>
        <end position="153"/>
    </location>
</feature>
<protein>
    <submittedName>
        <fullName evidence="3">Helix-turn-helix transcriptional regulator</fullName>
    </submittedName>
</protein>
<dbReference type="Pfam" id="PF13443">
    <property type="entry name" value="HTH_26"/>
    <property type="match status" value="1"/>
</dbReference>
<dbReference type="SUPFAM" id="SSF47413">
    <property type="entry name" value="lambda repressor-like DNA-binding domains"/>
    <property type="match status" value="1"/>
</dbReference>
<proteinExistence type="predicted"/>
<dbReference type="AlphaFoldDB" id="A0A9D9H8C4"/>
<dbReference type="CDD" id="cd00093">
    <property type="entry name" value="HTH_XRE"/>
    <property type="match status" value="1"/>
</dbReference>
<dbReference type="GO" id="GO:0003677">
    <property type="term" value="F:DNA binding"/>
    <property type="evidence" value="ECO:0007669"/>
    <property type="project" value="InterPro"/>
</dbReference>
<organism evidence="3 4">
    <name type="scientific">Candidatus Caccoplasma merdipullorum</name>
    <dbReference type="NCBI Taxonomy" id="2840718"/>
    <lineage>
        <taxon>Bacteria</taxon>
        <taxon>Pseudomonadati</taxon>
        <taxon>Bacteroidota</taxon>
        <taxon>Bacteroidia</taxon>
        <taxon>Bacteroidales</taxon>
        <taxon>Bacteroidaceae</taxon>
        <taxon>Bacteroidaceae incertae sedis</taxon>
        <taxon>Candidatus Caccoplasma</taxon>
    </lineage>
</organism>
<keyword evidence="1" id="KW-0175">Coiled coil</keyword>
<sequence>MGTNRRLVYSGERFRDFLAANHITYQEASNVLGIDKNTIGKAVRGGNLNTAILLKICNEYKLDLSDFFITVDDELPSGVNYGEEYSEQESPVSDDAGYAAEDEESYGAKISDKVLKELLYSKELEISRLRMLVKLYQERVDMLQQQLMNDSRE</sequence>
<comment type="caution">
    <text evidence="3">The sequence shown here is derived from an EMBL/GenBank/DDBJ whole genome shotgun (WGS) entry which is preliminary data.</text>
</comment>
<reference evidence="3" key="1">
    <citation type="submission" date="2020-10" db="EMBL/GenBank/DDBJ databases">
        <authorList>
            <person name="Gilroy R."/>
        </authorList>
    </citation>
    <scope>NUCLEOTIDE SEQUENCE</scope>
    <source>
        <strain evidence="3">G3-4614</strain>
    </source>
</reference>
<dbReference type="Gene3D" id="1.10.260.40">
    <property type="entry name" value="lambda repressor-like DNA-binding domains"/>
    <property type="match status" value="1"/>
</dbReference>
<dbReference type="Proteomes" id="UP000823636">
    <property type="component" value="Unassembled WGS sequence"/>
</dbReference>
<name>A0A9D9H8C4_9BACT</name>
<reference evidence="3" key="2">
    <citation type="journal article" date="2021" name="PeerJ">
        <title>Extensive microbial diversity within the chicken gut microbiome revealed by metagenomics and culture.</title>
        <authorList>
            <person name="Gilroy R."/>
            <person name="Ravi A."/>
            <person name="Getino M."/>
            <person name="Pursley I."/>
            <person name="Horton D.L."/>
            <person name="Alikhan N.F."/>
            <person name="Baker D."/>
            <person name="Gharbi K."/>
            <person name="Hall N."/>
            <person name="Watson M."/>
            <person name="Adriaenssens E.M."/>
            <person name="Foster-Nyarko E."/>
            <person name="Jarju S."/>
            <person name="Secka A."/>
            <person name="Antonio M."/>
            <person name="Oren A."/>
            <person name="Chaudhuri R.R."/>
            <person name="La Ragione R."/>
            <person name="Hildebrand F."/>
            <person name="Pallen M.J."/>
        </authorList>
    </citation>
    <scope>NUCLEOTIDE SEQUENCE</scope>
    <source>
        <strain evidence="3">G3-4614</strain>
    </source>
</reference>